<protein>
    <submittedName>
        <fullName evidence="2">Uncharacterized protein</fullName>
    </submittedName>
</protein>
<dbReference type="AlphaFoldDB" id="A0A845AKM0"/>
<dbReference type="PROSITE" id="PS51257">
    <property type="entry name" value="PROKAR_LIPOPROTEIN"/>
    <property type="match status" value="1"/>
</dbReference>
<feature type="chain" id="PRO_5032625648" evidence="1">
    <location>
        <begin position="24"/>
        <end position="127"/>
    </location>
</feature>
<name>A0A845AKM0_9SPHN</name>
<dbReference type="Proteomes" id="UP000439780">
    <property type="component" value="Unassembled WGS sequence"/>
</dbReference>
<keyword evidence="3" id="KW-1185">Reference proteome</keyword>
<dbReference type="InterPro" id="IPR045500">
    <property type="entry name" value="DUF6491"/>
</dbReference>
<accession>A0A845AKM0</accession>
<keyword evidence="1" id="KW-0732">Signal</keyword>
<evidence type="ECO:0000256" key="1">
    <source>
        <dbReference type="SAM" id="SignalP"/>
    </source>
</evidence>
<evidence type="ECO:0000313" key="2">
    <source>
        <dbReference type="EMBL" id="MXP30009.1"/>
    </source>
</evidence>
<evidence type="ECO:0000313" key="3">
    <source>
        <dbReference type="Proteomes" id="UP000439780"/>
    </source>
</evidence>
<feature type="signal peptide" evidence="1">
    <location>
        <begin position="1"/>
        <end position="23"/>
    </location>
</feature>
<sequence length="127" mass="13826">MIRSLNLALAALAIACAPAIAQAAPATSPQHQAEARDASIPFANTVGIWNWEARGDSTVYFESNNRQWYRATLMAPSFDLPYVNYIGIDAGPTGTLDRFGAVYIHGQRYPFSSFVKIDGKPPAAKKH</sequence>
<comment type="caution">
    <text evidence="2">The sequence shown here is derived from an EMBL/GenBank/DDBJ whole genome shotgun (WGS) entry which is preliminary data.</text>
</comment>
<reference evidence="2 3" key="1">
    <citation type="submission" date="2019-12" db="EMBL/GenBank/DDBJ databases">
        <title>Genomic-based taxomic classification of the family Erythrobacteraceae.</title>
        <authorList>
            <person name="Xu L."/>
        </authorList>
    </citation>
    <scope>NUCLEOTIDE SEQUENCE [LARGE SCALE GENOMIC DNA]</scope>
    <source>
        <strain evidence="2 3">KEMB 9005-328</strain>
    </source>
</reference>
<proteinExistence type="predicted"/>
<dbReference type="OrthoDB" id="7428974at2"/>
<gene>
    <name evidence="2" type="ORF">GRI58_14455</name>
</gene>
<dbReference type="EMBL" id="WTYA01000014">
    <property type="protein sequence ID" value="MXP30009.1"/>
    <property type="molecule type" value="Genomic_DNA"/>
</dbReference>
<dbReference type="RefSeq" id="WP_160754307.1">
    <property type="nucleotide sequence ID" value="NZ_WTYA01000014.1"/>
</dbReference>
<dbReference type="Pfam" id="PF20101">
    <property type="entry name" value="DUF6491"/>
    <property type="match status" value="1"/>
</dbReference>
<organism evidence="2 3">
    <name type="scientific">Qipengyuania algicida</name>
    <dbReference type="NCBI Taxonomy" id="1836209"/>
    <lineage>
        <taxon>Bacteria</taxon>
        <taxon>Pseudomonadati</taxon>
        <taxon>Pseudomonadota</taxon>
        <taxon>Alphaproteobacteria</taxon>
        <taxon>Sphingomonadales</taxon>
        <taxon>Erythrobacteraceae</taxon>
        <taxon>Qipengyuania</taxon>
    </lineage>
</organism>